<dbReference type="Proteomes" id="UP000612893">
    <property type="component" value="Unassembled WGS sequence"/>
</dbReference>
<reference evidence="1" key="1">
    <citation type="submission" date="2020-10" db="EMBL/GenBank/DDBJ databases">
        <title>Ca. Dormibacterota MAGs.</title>
        <authorList>
            <person name="Montgomery K."/>
        </authorList>
    </citation>
    <scope>NUCLEOTIDE SEQUENCE [LARGE SCALE GENOMIC DNA]</scope>
    <source>
        <strain evidence="1">SC8812_S17_10</strain>
    </source>
</reference>
<sequence>MCRSIKTLRQGAQPAGEEEIRAAALQYIRKVSGFRQPSRANQEAFEAAVEEVASSSRRLLESLVIPGQRAHQDSSAA</sequence>
<organism evidence="1 2">
    <name type="scientific">Candidatus Nephthysia bennettiae</name>
    <dbReference type="NCBI Taxonomy" id="3127016"/>
    <lineage>
        <taxon>Bacteria</taxon>
        <taxon>Bacillati</taxon>
        <taxon>Candidatus Dormiibacterota</taxon>
        <taxon>Candidatus Dormibacteria</taxon>
        <taxon>Candidatus Dormibacterales</taxon>
        <taxon>Candidatus Dormibacteraceae</taxon>
        <taxon>Candidatus Nephthysia</taxon>
    </lineage>
</organism>
<name>A0A934K8N0_9BACT</name>
<proteinExistence type="predicted"/>
<dbReference type="AlphaFoldDB" id="A0A934K8N0"/>
<dbReference type="Pfam" id="PF10041">
    <property type="entry name" value="DUF2277"/>
    <property type="match status" value="1"/>
</dbReference>
<accession>A0A934K8N0</accession>
<comment type="caution">
    <text evidence="1">The sequence shown here is derived from an EMBL/GenBank/DDBJ whole genome shotgun (WGS) entry which is preliminary data.</text>
</comment>
<dbReference type="RefSeq" id="WP_338202761.1">
    <property type="nucleotide sequence ID" value="NZ_JAEKNR010000145.1"/>
</dbReference>
<gene>
    <name evidence="1" type="ORF">JF922_14480</name>
</gene>
<dbReference type="EMBL" id="JAEKNR010000145">
    <property type="protein sequence ID" value="MBJ7599267.1"/>
    <property type="molecule type" value="Genomic_DNA"/>
</dbReference>
<dbReference type="InterPro" id="IPR018735">
    <property type="entry name" value="DUF2277"/>
</dbReference>
<evidence type="ECO:0000313" key="2">
    <source>
        <dbReference type="Proteomes" id="UP000612893"/>
    </source>
</evidence>
<keyword evidence="2" id="KW-1185">Reference proteome</keyword>
<protein>
    <submittedName>
        <fullName evidence="1">DUF2277 domain-containing protein</fullName>
    </submittedName>
</protein>
<evidence type="ECO:0000313" key="1">
    <source>
        <dbReference type="EMBL" id="MBJ7599267.1"/>
    </source>
</evidence>